<name>A0A453T0U4_AEGTS</name>
<organism evidence="2 3">
    <name type="scientific">Aegilops tauschii subsp. strangulata</name>
    <name type="common">Goatgrass</name>
    <dbReference type="NCBI Taxonomy" id="200361"/>
    <lineage>
        <taxon>Eukaryota</taxon>
        <taxon>Viridiplantae</taxon>
        <taxon>Streptophyta</taxon>
        <taxon>Embryophyta</taxon>
        <taxon>Tracheophyta</taxon>
        <taxon>Spermatophyta</taxon>
        <taxon>Magnoliopsida</taxon>
        <taxon>Liliopsida</taxon>
        <taxon>Poales</taxon>
        <taxon>Poaceae</taxon>
        <taxon>BOP clade</taxon>
        <taxon>Pooideae</taxon>
        <taxon>Triticodae</taxon>
        <taxon>Triticeae</taxon>
        <taxon>Triticinae</taxon>
        <taxon>Aegilops</taxon>
    </lineage>
</organism>
<proteinExistence type="predicted"/>
<reference evidence="3" key="2">
    <citation type="journal article" date="2017" name="Nat. Plants">
        <title>The Aegilops tauschii genome reveals multiple impacts of transposons.</title>
        <authorList>
            <person name="Zhao G."/>
            <person name="Zou C."/>
            <person name="Li K."/>
            <person name="Wang K."/>
            <person name="Li T."/>
            <person name="Gao L."/>
            <person name="Zhang X."/>
            <person name="Wang H."/>
            <person name="Yang Z."/>
            <person name="Liu X."/>
            <person name="Jiang W."/>
            <person name="Mao L."/>
            <person name="Kong X."/>
            <person name="Jiao Y."/>
            <person name="Jia J."/>
        </authorList>
    </citation>
    <scope>NUCLEOTIDE SEQUENCE [LARGE SCALE GENOMIC DNA]</scope>
    <source>
        <strain evidence="3">cv. AL8/78</strain>
    </source>
</reference>
<reference evidence="3" key="1">
    <citation type="journal article" date="2014" name="Science">
        <title>Ancient hybridizations among the ancestral genomes of bread wheat.</title>
        <authorList>
            <consortium name="International Wheat Genome Sequencing Consortium,"/>
            <person name="Marcussen T."/>
            <person name="Sandve S.R."/>
            <person name="Heier L."/>
            <person name="Spannagl M."/>
            <person name="Pfeifer M."/>
            <person name="Jakobsen K.S."/>
            <person name="Wulff B.B."/>
            <person name="Steuernagel B."/>
            <person name="Mayer K.F."/>
            <person name="Olsen O.A."/>
        </authorList>
    </citation>
    <scope>NUCLEOTIDE SEQUENCE [LARGE SCALE GENOMIC DNA]</scope>
    <source>
        <strain evidence="3">cv. AL8/78</strain>
    </source>
</reference>
<dbReference type="AlphaFoldDB" id="A0A453T0U4"/>
<reference evidence="2" key="5">
    <citation type="journal article" date="2021" name="G3 (Bethesda)">
        <title>Aegilops tauschii genome assembly Aet v5.0 features greater sequence contiguity and improved annotation.</title>
        <authorList>
            <person name="Wang L."/>
            <person name="Zhu T."/>
            <person name="Rodriguez J.C."/>
            <person name="Deal K.R."/>
            <person name="Dubcovsky J."/>
            <person name="McGuire P.E."/>
            <person name="Lux T."/>
            <person name="Spannagl M."/>
            <person name="Mayer K.F.X."/>
            <person name="Baldrich P."/>
            <person name="Meyers B.C."/>
            <person name="Huo N."/>
            <person name="Gu Y.Q."/>
            <person name="Zhou H."/>
            <person name="Devos K.M."/>
            <person name="Bennetzen J.L."/>
            <person name="Unver T."/>
            <person name="Budak H."/>
            <person name="Gulick P.J."/>
            <person name="Galiba G."/>
            <person name="Kalapos B."/>
            <person name="Nelson D.R."/>
            <person name="Li P."/>
            <person name="You F.M."/>
            <person name="Luo M.C."/>
            <person name="Dvorak J."/>
        </authorList>
    </citation>
    <scope>NUCLEOTIDE SEQUENCE [LARGE SCALE GENOMIC DNA]</scope>
    <source>
        <strain evidence="2">cv. AL8/78</strain>
    </source>
</reference>
<keyword evidence="3" id="KW-1185">Reference proteome</keyword>
<protein>
    <submittedName>
        <fullName evidence="2">Uncharacterized protein</fullName>
    </submittedName>
</protein>
<dbReference type="Gramene" id="AET7Gv21185900.9">
    <property type="protein sequence ID" value="AET7Gv21185900.9"/>
    <property type="gene ID" value="AET7Gv21185900"/>
</dbReference>
<evidence type="ECO:0000313" key="3">
    <source>
        <dbReference type="Proteomes" id="UP000015105"/>
    </source>
</evidence>
<dbReference type="Proteomes" id="UP000015105">
    <property type="component" value="Chromosome 7D"/>
</dbReference>
<reference evidence="2" key="3">
    <citation type="journal article" date="2017" name="Nature">
        <title>Genome sequence of the progenitor of the wheat D genome Aegilops tauschii.</title>
        <authorList>
            <person name="Luo M.C."/>
            <person name="Gu Y.Q."/>
            <person name="Puiu D."/>
            <person name="Wang H."/>
            <person name="Twardziok S.O."/>
            <person name="Deal K.R."/>
            <person name="Huo N."/>
            <person name="Zhu T."/>
            <person name="Wang L."/>
            <person name="Wang Y."/>
            <person name="McGuire P.E."/>
            <person name="Liu S."/>
            <person name="Long H."/>
            <person name="Ramasamy R.K."/>
            <person name="Rodriguez J.C."/>
            <person name="Van S.L."/>
            <person name="Yuan L."/>
            <person name="Wang Z."/>
            <person name="Xia Z."/>
            <person name="Xiao L."/>
            <person name="Anderson O.D."/>
            <person name="Ouyang S."/>
            <person name="Liang Y."/>
            <person name="Zimin A.V."/>
            <person name="Pertea G."/>
            <person name="Qi P."/>
            <person name="Bennetzen J.L."/>
            <person name="Dai X."/>
            <person name="Dawson M.W."/>
            <person name="Muller H.G."/>
            <person name="Kugler K."/>
            <person name="Rivarola-Duarte L."/>
            <person name="Spannagl M."/>
            <person name="Mayer K.F.X."/>
            <person name="Lu F.H."/>
            <person name="Bevan M.W."/>
            <person name="Leroy P."/>
            <person name="Li P."/>
            <person name="You F.M."/>
            <person name="Sun Q."/>
            <person name="Liu Z."/>
            <person name="Lyons E."/>
            <person name="Wicker T."/>
            <person name="Salzberg S.L."/>
            <person name="Devos K.M."/>
            <person name="Dvorak J."/>
        </authorList>
    </citation>
    <scope>NUCLEOTIDE SEQUENCE [LARGE SCALE GENOMIC DNA]</scope>
    <source>
        <strain evidence="2">cv. AL8/78</strain>
    </source>
</reference>
<evidence type="ECO:0000256" key="1">
    <source>
        <dbReference type="SAM" id="MobiDB-lite"/>
    </source>
</evidence>
<dbReference type="EnsemblPlants" id="AET7Gv21185900.9">
    <property type="protein sequence ID" value="AET7Gv21185900.9"/>
    <property type="gene ID" value="AET7Gv21185900"/>
</dbReference>
<feature type="compositionally biased region" description="Polar residues" evidence="1">
    <location>
        <begin position="37"/>
        <end position="48"/>
    </location>
</feature>
<evidence type="ECO:0000313" key="2">
    <source>
        <dbReference type="EnsemblPlants" id="AET7Gv21185900.9"/>
    </source>
</evidence>
<reference evidence="2" key="4">
    <citation type="submission" date="2019-03" db="UniProtKB">
        <authorList>
            <consortium name="EnsemblPlants"/>
        </authorList>
    </citation>
    <scope>IDENTIFICATION</scope>
</reference>
<feature type="region of interest" description="Disordered" evidence="1">
    <location>
        <begin position="22"/>
        <end position="73"/>
    </location>
</feature>
<accession>A0A453T0U4</accession>
<sequence length="108" mass="12105">FPPTPSPSCDLLYDERRRLPHLLGTSSDHAAGPSPVRSLTSQPHSSPITLRPVHPHSRRDVTTSPPNPLRPDLPVPAHCSVQLDPIPFHPIISGIRFGCRWWIWESTR</sequence>